<feature type="compositionally biased region" description="Basic and acidic residues" evidence="1">
    <location>
        <begin position="55"/>
        <end position="67"/>
    </location>
</feature>
<sequence>MTASNQLKTLLAGLATVAMVGSAMAQSTPSTTPPPGGVPASGEQTSRGATPPFEAPRDSTGKARTETKANVPASGERNARGASGMSGGKSTSMDKPRTPTDGKTPAAGESPQWSKDGKK</sequence>
<dbReference type="Proteomes" id="UP001549320">
    <property type="component" value="Unassembled WGS sequence"/>
</dbReference>
<gene>
    <name evidence="3" type="ORF">ABIE13_005431</name>
</gene>
<evidence type="ECO:0000313" key="3">
    <source>
        <dbReference type="EMBL" id="MET4580291.1"/>
    </source>
</evidence>
<organism evidence="3 4">
    <name type="scientific">Ottowia thiooxydans</name>
    <dbReference type="NCBI Taxonomy" id="219182"/>
    <lineage>
        <taxon>Bacteria</taxon>
        <taxon>Pseudomonadati</taxon>
        <taxon>Pseudomonadota</taxon>
        <taxon>Betaproteobacteria</taxon>
        <taxon>Burkholderiales</taxon>
        <taxon>Comamonadaceae</taxon>
        <taxon>Ottowia</taxon>
    </lineage>
</organism>
<dbReference type="RefSeq" id="WP_354449105.1">
    <property type="nucleotide sequence ID" value="NZ_JBEPSH010000016.1"/>
</dbReference>
<protein>
    <recommendedName>
        <fullName evidence="5">Translation initiation factor IF-2</fullName>
    </recommendedName>
</protein>
<dbReference type="EMBL" id="JBEPSH010000016">
    <property type="protein sequence ID" value="MET4580291.1"/>
    <property type="molecule type" value="Genomic_DNA"/>
</dbReference>
<evidence type="ECO:0000256" key="1">
    <source>
        <dbReference type="SAM" id="MobiDB-lite"/>
    </source>
</evidence>
<proteinExistence type="predicted"/>
<evidence type="ECO:0008006" key="5">
    <source>
        <dbReference type="Google" id="ProtNLM"/>
    </source>
</evidence>
<reference evidence="3 4" key="1">
    <citation type="submission" date="2024-06" db="EMBL/GenBank/DDBJ databases">
        <title>Sorghum-associated microbial communities from plants grown in Nebraska, USA.</title>
        <authorList>
            <person name="Schachtman D."/>
        </authorList>
    </citation>
    <scope>NUCLEOTIDE SEQUENCE [LARGE SCALE GENOMIC DNA]</scope>
    <source>
        <strain evidence="3 4">2709</strain>
    </source>
</reference>
<accession>A0ABV2QGX6</accession>
<feature type="region of interest" description="Disordered" evidence="1">
    <location>
        <begin position="22"/>
        <end position="119"/>
    </location>
</feature>
<keyword evidence="2" id="KW-0732">Signal</keyword>
<feature type="chain" id="PRO_5046239403" description="Translation initiation factor IF-2" evidence="2">
    <location>
        <begin position="26"/>
        <end position="119"/>
    </location>
</feature>
<comment type="caution">
    <text evidence="3">The sequence shown here is derived from an EMBL/GenBank/DDBJ whole genome shotgun (WGS) entry which is preliminary data.</text>
</comment>
<evidence type="ECO:0000256" key="2">
    <source>
        <dbReference type="SAM" id="SignalP"/>
    </source>
</evidence>
<feature type="signal peptide" evidence="2">
    <location>
        <begin position="1"/>
        <end position="25"/>
    </location>
</feature>
<name>A0ABV2QGX6_9BURK</name>
<evidence type="ECO:0000313" key="4">
    <source>
        <dbReference type="Proteomes" id="UP001549320"/>
    </source>
</evidence>
<keyword evidence="4" id="KW-1185">Reference proteome</keyword>